<dbReference type="AlphaFoldDB" id="A0A1I2E9V7"/>
<feature type="transmembrane region" description="Helical" evidence="6">
    <location>
        <begin position="170"/>
        <end position="192"/>
    </location>
</feature>
<dbReference type="OrthoDB" id="4526018at2"/>
<sequence length="251" mass="26934">MATDALYRTGLMAKHNTLLRLRDPGQLISYIVMPMLLMLVFKPLYVTALKSGTLQAVTGPLVMFSVFALSIVGNSIMVEREWRTWDRLRVTRSSRAELLLGKTLPAFVILLLQQCVLLIFGCLVIGLPVPPTMGWIMLAVAVWGFTLLALGSALATIVRSRGDLGMVSDLGAMLVSALGGALVPVSLMPAWAQHIAPASPGYWAMSLLRAAIGGDASGMVRPALVCLAIGLVCGAFATYRLSRGWGRSHLL</sequence>
<dbReference type="GO" id="GO:0043190">
    <property type="term" value="C:ATP-binding cassette (ABC) transporter complex"/>
    <property type="evidence" value="ECO:0007669"/>
    <property type="project" value="InterPro"/>
</dbReference>
<dbReference type="InterPro" id="IPR051784">
    <property type="entry name" value="Nod_factor_ABC_transporter"/>
</dbReference>
<dbReference type="Proteomes" id="UP000199323">
    <property type="component" value="Unassembled WGS sequence"/>
</dbReference>
<evidence type="ECO:0000256" key="6">
    <source>
        <dbReference type="RuleBase" id="RU361157"/>
    </source>
</evidence>
<evidence type="ECO:0000256" key="1">
    <source>
        <dbReference type="ARBA" id="ARBA00004141"/>
    </source>
</evidence>
<dbReference type="PROSITE" id="PS51012">
    <property type="entry name" value="ABC_TM2"/>
    <property type="match status" value="1"/>
</dbReference>
<organism evidence="8 9">
    <name type="scientific">Actinacidiphila alni</name>
    <dbReference type="NCBI Taxonomy" id="380248"/>
    <lineage>
        <taxon>Bacteria</taxon>
        <taxon>Bacillati</taxon>
        <taxon>Actinomycetota</taxon>
        <taxon>Actinomycetes</taxon>
        <taxon>Kitasatosporales</taxon>
        <taxon>Streptomycetaceae</taxon>
        <taxon>Actinacidiphila</taxon>
    </lineage>
</organism>
<keyword evidence="2 6" id="KW-0812">Transmembrane</keyword>
<evidence type="ECO:0000256" key="4">
    <source>
        <dbReference type="ARBA" id="ARBA00023136"/>
    </source>
</evidence>
<dbReference type="GO" id="GO:0046677">
    <property type="term" value="P:response to antibiotic"/>
    <property type="evidence" value="ECO:0007669"/>
    <property type="project" value="UniProtKB-KW"/>
</dbReference>
<dbReference type="PANTHER" id="PTHR43229:SF6">
    <property type="entry name" value="ABC-TYPE MULTIDRUG TRANSPORT SYSTEM, PERMEASE COMPONENT"/>
    <property type="match status" value="1"/>
</dbReference>
<evidence type="ECO:0000256" key="5">
    <source>
        <dbReference type="ARBA" id="ARBA00023251"/>
    </source>
</evidence>
<evidence type="ECO:0000313" key="9">
    <source>
        <dbReference type="Proteomes" id="UP000199323"/>
    </source>
</evidence>
<feature type="transmembrane region" description="Helical" evidence="6">
    <location>
        <begin position="219"/>
        <end position="239"/>
    </location>
</feature>
<name>A0A1I2E9V7_9ACTN</name>
<dbReference type="PANTHER" id="PTHR43229">
    <property type="entry name" value="NODULATION PROTEIN J"/>
    <property type="match status" value="1"/>
</dbReference>
<comment type="subcellular location">
    <subcellularLocation>
        <location evidence="6">Cell membrane</location>
        <topology evidence="6">Multi-pass membrane protein</topology>
    </subcellularLocation>
    <subcellularLocation>
        <location evidence="1">Membrane</location>
        <topology evidence="1">Multi-pass membrane protein</topology>
    </subcellularLocation>
</comment>
<dbReference type="InterPro" id="IPR047817">
    <property type="entry name" value="ABC2_TM_bact-type"/>
</dbReference>
<evidence type="ECO:0000259" key="7">
    <source>
        <dbReference type="PROSITE" id="PS51012"/>
    </source>
</evidence>
<dbReference type="EMBL" id="FONG01000006">
    <property type="protein sequence ID" value="SFE89712.1"/>
    <property type="molecule type" value="Genomic_DNA"/>
</dbReference>
<dbReference type="Pfam" id="PF01061">
    <property type="entry name" value="ABC2_membrane"/>
    <property type="match status" value="1"/>
</dbReference>
<feature type="domain" description="ABC transmembrane type-2" evidence="7">
    <location>
        <begin position="21"/>
        <end position="244"/>
    </location>
</feature>
<keyword evidence="3 6" id="KW-1133">Transmembrane helix</keyword>
<dbReference type="STRING" id="380248.SAMN05216251_106107"/>
<feature type="transmembrane region" description="Helical" evidence="6">
    <location>
        <begin position="133"/>
        <end position="158"/>
    </location>
</feature>
<dbReference type="RefSeq" id="WP_093713501.1">
    <property type="nucleotide sequence ID" value="NZ_FONG01000006.1"/>
</dbReference>
<dbReference type="GO" id="GO:0140359">
    <property type="term" value="F:ABC-type transporter activity"/>
    <property type="evidence" value="ECO:0007669"/>
    <property type="project" value="InterPro"/>
</dbReference>
<evidence type="ECO:0000256" key="2">
    <source>
        <dbReference type="ARBA" id="ARBA00022692"/>
    </source>
</evidence>
<feature type="transmembrane region" description="Helical" evidence="6">
    <location>
        <begin position="57"/>
        <end position="78"/>
    </location>
</feature>
<keyword evidence="4 6" id="KW-0472">Membrane</keyword>
<comment type="similarity">
    <text evidence="6">Belongs to the ABC-2 integral membrane protein family.</text>
</comment>
<keyword evidence="6" id="KW-1003">Cell membrane</keyword>
<protein>
    <recommendedName>
        <fullName evidence="6">Transport permease protein</fullName>
    </recommendedName>
</protein>
<feature type="transmembrane region" description="Helical" evidence="6">
    <location>
        <begin position="99"/>
        <end position="127"/>
    </location>
</feature>
<proteinExistence type="inferred from homology"/>
<dbReference type="InterPro" id="IPR000412">
    <property type="entry name" value="ABC_2_transport"/>
</dbReference>
<keyword evidence="6" id="KW-0813">Transport</keyword>
<keyword evidence="5" id="KW-0046">Antibiotic resistance</keyword>
<dbReference type="PIRSF" id="PIRSF006648">
    <property type="entry name" value="DrrB"/>
    <property type="match status" value="1"/>
</dbReference>
<evidence type="ECO:0000313" key="8">
    <source>
        <dbReference type="EMBL" id="SFE89712.1"/>
    </source>
</evidence>
<feature type="transmembrane region" description="Helical" evidence="6">
    <location>
        <begin position="27"/>
        <end position="45"/>
    </location>
</feature>
<accession>A0A1I2E9V7</accession>
<reference evidence="8 9" key="1">
    <citation type="submission" date="2016-10" db="EMBL/GenBank/DDBJ databases">
        <authorList>
            <person name="de Groot N.N."/>
        </authorList>
    </citation>
    <scope>NUCLEOTIDE SEQUENCE [LARGE SCALE GENOMIC DNA]</scope>
    <source>
        <strain evidence="8 9">CGMCC 4.3510</strain>
    </source>
</reference>
<keyword evidence="9" id="KW-1185">Reference proteome</keyword>
<gene>
    <name evidence="8" type="ORF">SAMN05216251_106107</name>
</gene>
<dbReference type="InterPro" id="IPR013525">
    <property type="entry name" value="ABC2_TM"/>
</dbReference>
<evidence type="ECO:0000256" key="3">
    <source>
        <dbReference type="ARBA" id="ARBA00022989"/>
    </source>
</evidence>